<evidence type="ECO:0000313" key="5">
    <source>
        <dbReference type="Proteomes" id="UP000051330"/>
    </source>
</evidence>
<protein>
    <recommendedName>
        <fullName evidence="6">Glycerate kinase</fullName>
    </recommendedName>
</protein>
<dbReference type="Pfam" id="PF02595">
    <property type="entry name" value="Gly_kinase"/>
    <property type="match status" value="1"/>
</dbReference>
<dbReference type="RefSeq" id="WP_057820512.1">
    <property type="nucleotide sequence ID" value="NZ_AZEC01000007.1"/>
</dbReference>
<dbReference type="PANTHER" id="PTHR21599:SF0">
    <property type="entry name" value="GLYCERATE KINASE"/>
    <property type="match status" value="1"/>
</dbReference>
<sequence length="381" mass="40379">MHVIVSADEFAKGVGGVTASELLADGVQAADPTGQVDVWAFPPEGQLLESVQRSLGGVFHDIPVVDIFGQPSKFRYLLVGEGPDQTAYVETDRLFPPLAPVADGAKSLFTATSFGLGEALLHIMIAGISRIVLLVGRRMICDGGIGMLQALGAVVGNARGETIPNDTNPLLEMRYIDTVKAALLLRRVNLTVMTDYLFTYSGADSFSPIEALRYRFSQDQKESIDQHPQEAQALLQTSQGTTIADVPGSGAGGGVVGALLAVGAQPAVSLAPWLGDLVGFNKVLQHTDLLVTAAPVLTPVMGKIGRVMPLTRLARAAHVPVVIALQGDHTPDPELSQLFADTYLTRVMGIMGSESIGIWRRGLRVAGSELVTRFMAAQETS</sequence>
<dbReference type="InterPro" id="IPR018197">
    <property type="entry name" value="Glycerate_kinase_RE-like"/>
</dbReference>
<keyword evidence="5" id="KW-1185">Reference proteome</keyword>
<evidence type="ECO:0000256" key="1">
    <source>
        <dbReference type="ARBA" id="ARBA00006284"/>
    </source>
</evidence>
<keyword evidence="2" id="KW-0808">Transferase</keyword>
<name>A0A0R1N6E4_9LACO</name>
<reference evidence="4 5" key="1">
    <citation type="journal article" date="2015" name="Genome Announc.">
        <title>Expanding the biotechnology potential of lactobacilli through comparative genomics of 213 strains and associated genera.</title>
        <authorList>
            <person name="Sun Z."/>
            <person name="Harris H.M."/>
            <person name="McCann A."/>
            <person name="Guo C."/>
            <person name="Argimon S."/>
            <person name="Zhang W."/>
            <person name="Yang X."/>
            <person name="Jeffery I.B."/>
            <person name="Cooney J.C."/>
            <person name="Kagawa T.F."/>
            <person name="Liu W."/>
            <person name="Song Y."/>
            <person name="Salvetti E."/>
            <person name="Wrobel A."/>
            <person name="Rasinkangas P."/>
            <person name="Parkhill J."/>
            <person name="Rea M.C."/>
            <person name="O'Sullivan O."/>
            <person name="Ritari J."/>
            <person name="Douillard F.P."/>
            <person name="Paul Ross R."/>
            <person name="Yang R."/>
            <person name="Briner A.E."/>
            <person name="Felis G.E."/>
            <person name="de Vos W.M."/>
            <person name="Barrangou R."/>
            <person name="Klaenhammer T.R."/>
            <person name="Caufield P.W."/>
            <person name="Cui Y."/>
            <person name="Zhang H."/>
            <person name="O'Toole P.W."/>
        </authorList>
    </citation>
    <scope>NUCLEOTIDE SEQUENCE [LARGE SCALE GENOMIC DNA]</scope>
    <source>
        <strain evidence="4 5">DSM 12744</strain>
    </source>
</reference>
<dbReference type="OrthoDB" id="9774290at2"/>
<dbReference type="EMBL" id="AZEC01000007">
    <property type="protein sequence ID" value="KRL12515.1"/>
    <property type="molecule type" value="Genomic_DNA"/>
</dbReference>
<comment type="similarity">
    <text evidence="1">Belongs to the glycerate kinase type-1 family.</text>
</comment>
<evidence type="ECO:0000256" key="3">
    <source>
        <dbReference type="ARBA" id="ARBA00022777"/>
    </source>
</evidence>
<organism evidence="4 5">
    <name type="scientific">Schleiferilactobacillus perolens DSM 12744</name>
    <dbReference type="NCBI Taxonomy" id="1423792"/>
    <lineage>
        <taxon>Bacteria</taxon>
        <taxon>Bacillati</taxon>
        <taxon>Bacillota</taxon>
        <taxon>Bacilli</taxon>
        <taxon>Lactobacillales</taxon>
        <taxon>Lactobacillaceae</taxon>
        <taxon>Schleiferilactobacillus</taxon>
    </lineage>
</organism>
<comment type="caution">
    <text evidence="4">The sequence shown here is derived from an EMBL/GenBank/DDBJ whole genome shotgun (WGS) entry which is preliminary data.</text>
</comment>
<dbReference type="Proteomes" id="UP000051330">
    <property type="component" value="Unassembled WGS sequence"/>
</dbReference>
<dbReference type="InterPro" id="IPR004381">
    <property type="entry name" value="Glycerate_kinase"/>
</dbReference>
<proteinExistence type="inferred from homology"/>
<dbReference type="PATRIC" id="fig|1423792.3.peg.2904"/>
<evidence type="ECO:0008006" key="6">
    <source>
        <dbReference type="Google" id="ProtNLM"/>
    </source>
</evidence>
<dbReference type="Gene3D" id="3.90.1510.10">
    <property type="entry name" value="Glycerate kinase, domain 2"/>
    <property type="match status" value="1"/>
</dbReference>
<dbReference type="Gene3D" id="3.40.50.10350">
    <property type="entry name" value="Glycerate kinase, domain 1"/>
    <property type="match status" value="1"/>
</dbReference>
<dbReference type="PANTHER" id="PTHR21599">
    <property type="entry name" value="GLYCERATE KINASE"/>
    <property type="match status" value="1"/>
</dbReference>
<dbReference type="SUPFAM" id="SSF110738">
    <property type="entry name" value="Glycerate kinase I"/>
    <property type="match status" value="1"/>
</dbReference>
<evidence type="ECO:0000313" key="4">
    <source>
        <dbReference type="EMBL" id="KRL12515.1"/>
    </source>
</evidence>
<keyword evidence="3" id="KW-0418">Kinase</keyword>
<accession>A0A0R1N6E4</accession>
<dbReference type="GO" id="GO:0008887">
    <property type="term" value="F:glycerate kinase activity"/>
    <property type="evidence" value="ECO:0007669"/>
    <property type="project" value="InterPro"/>
</dbReference>
<dbReference type="InterPro" id="IPR018193">
    <property type="entry name" value="Glyc_kinase_flavodox-like_fold"/>
</dbReference>
<evidence type="ECO:0000256" key="2">
    <source>
        <dbReference type="ARBA" id="ARBA00022679"/>
    </source>
</evidence>
<dbReference type="STRING" id="1423792.FD09_GL002832"/>
<dbReference type="GO" id="GO:0031388">
    <property type="term" value="P:organic acid phosphorylation"/>
    <property type="evidence" value="ECO:0007669"/>
    <property type="project" value="InterPro"/>
</dbReference>
<dbReference type="AlphaFoldDB" id="A0A0R1N6E4"/>
<dbReference type="InterPro" id="IPR036129">
    <property type="entry name" value="Glycerate_kinase_sf"/>
</dbReference>
<gene>
    <name evidence="4" type="ORF">FD09_GL002832</name>
</gene>